<reference evidence="1" key="1">
    <citation type="journal article" date="2021" name="Nat. Commun.">
        <title>Genetic determinants of endophytism in the Arabidopsis root mycobiome.</title>
        <authorList>
            <person name="Mesny F."/>
            <person name="Miyauchi S."/>
            <person name="Thiergart T."/>
            <person name="Pickel B."/>
            <person name="Atanasova L."/>
            <person name="Karlsson M."/>
            <person name="Huettel B."/>
            <person name="Barry K.W."/>
            <person name="Haridas S."/>
            <person name="Chen C."/>
            <person name="Bauer D."/>
            <person name="Andreopoulos W."/>
            <person name="Pangilinan J."/>
            <person name="LaButti K."/>
            <person name="Riley R."/>
            <person name="Lipzen A."/>
            <person name="Clum A."/>
            <person name="Drula E."/>
            <person name="Henrissat B."/>
            <person name="Kohler A."/>
            <person name="Grigoriev I.V."/>
            <person name="Martin F.M."/>
            <person name="Hacquard S."/>
        </authorList>
    </citation>
    <scope>NUCLEOTIDE SEQUENCE</scope>
    <source>
        <strain evidence="1">MPI-CAGE-AT-0147</strain>
    </source>
</reference>
<comment type="caution">
    <text evidence="1">The sequence shown here is derived from an EMBL/GenBank/DDBJ whole genome shotgun (WGS) entry which is preliminary data.</text>
</comment>
<protein>
    <submittedName>
        <fullName evidence="1">Uncharacterized protein</fullName>
    </submittedName>
</protein>
<accession>A0A9P9F6G6</accession>
<keyword evidence="2" id="KW-1185">Reference proteome</keyword>
<dbReference type="Proteomes" id="UP000738349">
    <property type="component" value="Unassembled WGS sequence"/>
</dbReference>
<organism evidence="1 2">
    <name type="scientific">Dactylonectria macrodidyma</name>
    <dbReference type="NCBI Taxonomy" id="307937"/>
    <lineage>
        <taxon>Eukaryota</taxon>
        <taxon>Fungi</taxon>
        <taxon>Dikarya</taxon>
        <taxon>Ascomycota</taxon>
        <taxon>Pezizomycotina</taxon>
        <taxon>Sordariomycetes</taxon>
        <taxon>Hypocreomycetidae</taxon>
        <taxon>Hypocreales</taxon>
        <taxon>Nectriaceae</taxon>
        <taxon>Dactylonectria</taxon>
    </lineage>
</organism>
<name>A0A9P9F6G6_9HYPO</name>
<evidence type="ECO:0000313" key="1">
    <source>
        <dbReference type="EMBL" id="KAH7153173.1"/>
    </source>
</evidence>
<evidence type="ECO:0000313" key="2">
    <source>
        <dbReference type="Proteomes" id="UP000738349"/>
    </source>
</evidence>
<dbReference type="EMBL" id="JAGMUV010000006">
    <property type="protein sequence ID" value="KAH7153173.1"/>
    <property type="molecule type" value="Genomic_DNA"/>
</dbReference>
<gene>
    <name evidence="1" type="ORF">EDB81DRAFT_790722</name>
</gene>
<dbReference type="AlphaFoldDB" id="A0A9P9F6G6"/>
<proteinExistence type="predicted"/>
<sequence length="237" mass="25911">MPVSPLRLRPRHRQSLIITEKVHKHQINSPSSPLGILPCQHQRLQVHQHPLHTTSSTHPLIHPRYPPSSREQRRLCCIPQLGQEASKGPFARILQPPVLQPLFQPAARRPKSISIHSSYPGPQILAARTSCSPLPLAPLTIDIDAKITQSAYARSSDVPICAPFCRASRPPVEANGVNGPRLTPARSAVAHCMHPIPGHKPPLRRQAASRGSISHWPGPILLVPASFSPLSTLAQVN</sequence>